<dbReference type="OMA" id="WQEMKSP"/>
<feature type="region of interest" description="Disordered" evidence="3">
    <location>
        <begin position="664"/>
        <end position="687"/>
    </location>
</feature>
<dbReference type="Proteomes" id="UP000008237">
    <property type="component" value="Unassembled WGS sequence"/>
</dbReference>
<evidence type="ECO:0000256" key="3">
    <source>
        <dbReference type="SAM" id="MobiDB-lite"/>
    </source>
</evidence>
<feature type="region of interest" description="Disordered" evidence="3">
    <location>
        <begin position="1038"/>
        <end position="1068"/>
    </location>
</feature>
<dbReference type="GO" id="GO:0005737">
    <property type="term" value="C:cytoplasm"/>
    <property type="evidence" value="ECO:0007669"/>
    <property type="project" value="TreeGrafter"/>
</dbReference>
<sequence length="1240" mass="137415">MGDAVKTRTNPSAGDEAQCNIAGDAMHSVAQIMKQNVGESRIPVPRPTRPSFFPKSRVLEASRLLSGGRRSTIFSGCFQFVNTEDEPPTPREKFTGFVSSTPTIKSDTTDQTFSISPVWDIDKNDVQQLVQLSEEKSNLFRLLEDSQLSMIEDVGDSCLVESNLSNYNEANATPHYLMLNKQNSFEHDESLGILTPDQMTDFTVALECSRTPSCENLTGSAGSKLALTRASASRPLAEEGCSERTPSPEELPLDPKPVEPIRGSTVPVSFVTSVTSITSLEAGYQGDGENSRPASRGADPPSIVPAVNLPAPCRQDPMTDSDFFTESDADAHEEIVRGDRKAQVIDGTLFCAPGERRCPSFTGEEMDSSGIYSDLDKLQVPEQAPEENDDHTPDTGDTELSQRSQPSPVAANVIMDYLQIPIKTTDETNGLNDTTSSAEVPVTKAAETNENIRSKTPSKTDSVPLKKYKMPKKNVVSKIKAMIESSAKDDAEKEARRSQRSTRKGGRWDAVMNKIEAGKNEQRTRSARKEVKSRVLQNLALSPSTRPTLKKAGDANNYNNNNKDKRRMRGWQEMKSPTQETARSSVRSSMSDLSSGPSKDMPKRSPTSANPPRRFVSNSHANHQVRLNNFDAKKNCIDVTPVVLEKSPPSARKPAITRRLTANTAVKQKSSTPSIKDRESKEAHHNISYAATRASPETRDQAAQTTVPYEASRAEQLERTAQALAVTVQYMTCEGEGVSVGRQSVCMGIRWKRVVSLRKQLLEKKDRLIDFPKVAHCRPRAMLMVGSCLDAFATPKLKRDFEQLKADYEKMRSERSAVLSEIDDLRMRYVSIEERLEAEREDHRKALDELRDDLEAHRAEQVAALVETLKEERRKYDVRLNDATKEHRATIARLRAERDSELARKDAEVMRRSVVHDQGAVLRAEIESLRSVLELRSQENAALRSELDSFKRDIEDKDALQLRLDTVEARCEDLKAQLQCKDNFERQVSHENEMLHESIHQISKQNKRLAQRNEELQWRLRQKNEWVSVLANQLAGPRLSRSAGPEHTEHALSPDKSEPHASSSSSSMVKFMVEKSDSVSWTLEIDDELASKAATSDSLSRLPKVSRSESDATVSRQGSLRLTPKRSPDADTRARSKSISVTDAATRAEESAWSPTFNSTPITRRRPRNNDASPSSSSSSSSSSASSSAPGANPTNQPQEAGGEAMISEETSASSSEDESSTGSDIPRLPMQFAWGKPIK</sequence>
<feature type="region of interest" description="Disordered" evidence="3">
    <location>
        <begin position="229"/>
        <end position="260"/>
    </location>
</feature>
<feature type="coiled-coil region" evidence="2">
    <location>
        <begin position="794"/>
        <end position="886"/>
    </location>
</feature>
<feature type="region of interest" description="Disordered" evidence="3">
    <location>
        <begin position="426"/>
        <end position="464"/>
    </location>
</feature>
<dbReference type="GO" id="GO:0005634">
    <property type="term" value="C:nucleus"/>
    <property type="evidence" value="ECO:0007669"/>
    <property type="project" value="TreeGrafter"/>
</dbReference>
<gene>
    <name evidence="4" type="ORF">EAI_10807</name>
</gene>
<organism evidence="5">
    <name type="scientific">Harpegnathos saltator</name>
    <name type="common">Jerdon's jumping ant</name>
    <dbReference type="NCBI Taxonomy" id="610380"/>
    <lineage>
        <taxon>Eukaryota</taxon>
        <taxon>Metazoa</taxon>
        <taxon>Ecdysozoa</taxon>
        <taxon>Arthropoda</taxon>
        <taxon>Hexapoda</taxon>
        <taxon>Insecta</taxon>
        <taxon>Pterygota</taxon>
        <taxon>Neoptera</taxon>
        <taxon>Endopterygota</taxon>
        <taxon>Hymenoptera</taxon>
        <taxon>Apocrita</taxon>
        <taxon>Aculeata</taxon>
        <taxon>Formicoidea</taxon>
        <taxon>Formicidae</taxon>
        <taxon>Ponerinae</taxon>
        <taxon>Ponerini</taxon>
        <taxon>Harpegnathos</taxon>
    </lineage>
</organism>
<keyword evidence="5" id="KW-1185">Reference proteome</keyword>
<dbReference type="EMBL" id="GL450875">
    <property type="protein sequence ID" value="EFN80291.1"/>
    <property type="molecule type" value="Genomic_DNA"/>
</dbReference>
<evidence type="ECO:0000313" key="5">
    <source>
        <dbReference type="Proteomes" id="UP000008237"/>
    </source>
</evidence>
<name>E2BVM1_HARSA</name>
<feature type="compositionally biased region" description="Low complexity" evidence="3">
    <location>
        <begin position="1172"/>
        <end position="1190"/>
    </location>
</feature>
<dbReference type="InterPro" id="IPR051293">
    <property type="entry name" value="MTUS1/CCDC69"/>
</dbReference>
<feature type="compositionally biased region" description="Polar residues" evidence="3">
    <location>
        <begin position="664"/>
        <end position="674"/>
    </location>
</feature>
<feature type="compositionally biased region" description="Polar residues" evidence="3">
    <location>
        <begin position="427"/>
        <end position="438"/>
    </location>
</feature>
<feature type="region of interest" description="Disordered" evidence="3">
    <location>
        <begin position="483"/>
        <end position="618"/>
    </location>
</feature>
<feature type="compositionally biased region" description="Basic and acidic residues" evidence="3">
    <location>
        <begin position="516"/>
        <end position="533"/>
    </location>
</feature>
<evidence type="ECO:0000313" key="4">
    <source>
        <dbReference type="EMBL" id="EFN80291.1"/>
    </source>
</evidence>
<reference evidence="4 5" key="1">
    <citation type="journal article" date="2010" name="Science">
        <title>Genomic comparison of the ants Camponotus floridanus and Harpegnathos saltator.</title>
        <authorList>
            <person name="Bonasio R."/>
            <person name="Zhang G."/>
            <person name="Ye C."/>
            <person name="Mutti N.S."/>
            <person name="Fang X."/>
            <person name="Qin N."/>
            <person name="Donahue G."/>
            <person name="Yang P."/>
            <person name="Li Q."/>
            <person name="Li C."/>
            <person name="Zhang P."/>
            <person name="Huang Z."/>
            <person name="Berger S.L."/>
            <person name="Reinberg D."/>
            <person name="Wang J."/>
            <person name="Liebig J."/>
        </authorList>
    </citation>
    <scope>NUCLEOTIDE SEQUENCE [LARGE SCALE GENOMIC DNA]</scope>
    <source>
        <strain evidence="4 5">R22 G/1</strain>
    </source>
</reference>
<protein>
    <submittedName>
        <fullName evidence="4">Mitochondrial tumor suppressor 1-like protein</fullName>
    </submittedName>
</protein>
<feature type="compositionally biased region" description="Basic and acidic residues" evidence="3">
    <location>
        <begin position="1044"/>
        <end position="1059"/>
    </location>
</feature>
<feature type="region of interest" description="Disordered" evidence="3">
    <location>
        <begin position="382"/>
        <end position="409"/>
    </location>
</feature>
<evidence type="ECO:0000256" key="1">
    <source>
        <dbReference type="ARBA" id="ARBA00023054"/>
    </source>
</evidence>
<feature type="compositionally biased region" description="Basic and acidic residues" evidence="3">
    <location>
        <begin position="675"/>
        <end position="685"/>
    </location>
</feature>
<feature type="region of interest" description="Disordered" evidence="3">
    <location>
        <begin position="281"/>
        <end position="324"/>
    </location>
</feature>
<dbReference type="GO" id="GO:0008017">
    <property type="term" value="F:microtubule binding"/>
    <property type="evidence" value="ECO:0007669"/>
    <property type="project" value="TreeGrafter"/>
</dbReference>
<feature type="coiled-coil region" evidence="2">
    <location>
        <begin position="940"/>
        <end position="1019"/>
    </location>
</feature>
<evidence type="ECO:0000256" key="2">
    <source>
        <dbReference type="SAM" id="Coils"/>
    </source>
</evidence>
<feature type="compositionally biased region" description="Polar residues" evidence="3">
    <location>
        <begin position="1153"/>
        <end position="1162"/>
    </location>
</feature>
<keyword evidence="1 2" id="KW-0175">Coiled coil</keyword>
<accession>E2BVM1</accession>
<feature type="compositionally biased region" description="Polar residues" evidence="3">
    <location>
        <begin position="446"/>
        <end position="461"/>
    </location>
</feature>
<dbReference type="STRING" id="610380.E2BVM1"/>
<feature type="compositionally biased region" description="Low complexity" evidence="3">
    <location>
        <begin position="584"/>
        <end position="595"/>
    </location>
</feature>
<dbReference type="FunCoup" id="E2BVM1">
    <property type="interactions" value="25"/>
</dbReference>
<feature type="compositionally biased region" description="Basic and acidic residues" evidence="3">
    <location>
        <begin position="486"/>
        <end position="497"/>
    </location>
</feature>
<dbReference type="PANTHER" id="PTHR24200:SF11">
    <property type="entry name" value="TOUCAN, ISOFORM A"/>
    <property type="match status" value="1"/>
</dbReference>
<dbReference type="PANTHER" id="PTHR24200">
    <property type="entry name" value="TOUCAN, ISOFORM A"/>
    <property type="match status" value="1"/>
</dbReference>
<feature type="compositionally biased region" description="Polar residues" evidence="3">
    <location>
        <begin position="1111"/>
        <end position="1120"/>
    </location>
</feature>
<feature type="compositionally biased region" description="Polar residues" evidence="3">
    <location>
        <begin position="605"/>
        <end position="618"/>
    </location>
</feature>
<feature type="compositionally biased region" description="Low complexity" evidence="3">
    <location>
        <begin position="1204"/>
        <end position="1226"/>
    </location>
</feature>
<dbReference type="InParanoid" id="E2BVM1"/>
<dbReference type="AlphaFoldDB" id="E2BVM1"/>
<feature type="compositionally biased region" description="Polar residues" evidence="3">
    <location>
        <begin position="398"/>
        <end position="407"/>
    </location>
</feature>
<proteinExistence type="predicted"/>
<feature type="region of interest" description="Disordered" evidence="3">
    <location>
        <begin position="1093"/>
        <end position="1240"/>
    </location>
</feature>
<dbReference type="OrthoDB" id="10038993at2759"/>
<feature type="compositionally biased region" description="Polar residues" evidence="3">
    <location>
        <begin position="535"/>
        <end position="547"/>
    </location>
</feature>